<sequence length="253" mass="27680">MEDVITEAAPPSRLLEEDLNNFTPPSPLLPSPFLLFSHSQQPLKPSLLIIAISSPSLSLFNNNFNPKTLIASLILPELPLSLPNNTLDIHSLSSTVLIAAVRCSIPADRAYAVANVLLSDRIRPDSVIILDSLQPMNHRGLLSSDRAVAFKLESLAERKRADGEKKLLDGLEYYPSGSVVDGLGAAILGRCQVLNIRASLCVSWPQFDGSVVLLLKDLLRRCALPEFDFGLSGDDVLKYGKSKDHVFQSHLYI</sequence>
<gene>
    <name evidence="2" type="primary">LOC101505075</name>
</gene>
<dbReference type="PANTHER" id="PTHR37227">
    <property type="entry name" value="OS01G0219000 PROTEIN"/>
    <property type="match status" value="1"/>
</dbReference>
<keyword evidence="1" id="KW-1185">Reference proteome</keyword>
<dbReference type="AlphaFoldDB" id="A0A3Q7XL97"/>
<proteinExistence type="predicted"/>
<dbReference type="STRING" id="3827.A0A3Q7XL97"/>
<dbReference type="KEGG" id="cam:101505075"/>
<reference evidence="1" key="1">
    <citation type="journal article" date="2013" name="Nat. Biotechnol.">
        <title>Draft genome sequence of chickpea (Cicer arietinum) provides a resource for trait improvement.</title>
        <authorList>
            <person name="Varshney R.K."/>
            <person name="Song C."/>
            <person name="Saxena R.K."/>
            <person name="Azam S."/>
            <person name="Yu S."/>
            <person name="Sharpe A.G."/>
            <person name="Cannon S."/>
            <person name="Baek J."/>
            <person name="Rosen B.D."/>
            <person name="Tar'an B."/>
            <person name="Millan T."/>
            <person name="Zhang X."/>
            <person name="Ramsay L.D."/>
            <person name="Iwata A."/>
            <person name="Wang Y."/>
            <person name="Nelson W."/>
            <person name="Farmer A.D."/>
            <person name="Gaur P.M."/>
            <person name="Soderlund C."/>
            <person name="Penmetsa R.V."/>
            <person name="Xu C."/>
            <person name="Bharti A.K."/>
            <person name="He W."/>
            <person name="Winter P."/>
            <person name="Zhao S."/>
            <person name="Hane J.K."/>
            <person name="Carrasquilla-Garcia N."/>
            <person name="Condie J.A."/>
            <person name="Upadhyaya H.D."/>
            <person name="Luo M.C."/>
            <person name="Thudi M."/>
            <person name="Gowda C.L."/>
            <person name="Singh N.P."/>
            <person name="Lichtenzveig J."/>
            <person name="Gali K.K."/>
            <person name="Rubio J."/>
            <person name="Nadarajan N."/>
            <person name="Dolezel J."/>
            <person name="Bansal K.C."/>
            <person name="Xu X."/>
            <person name="Edwards D."/>
            <person name="Zhang G."/>
            <person name="Kahl G."/>
            <person name="Gil J."/>
            <person name="Singh K.B."/>
            <person name="Datta S.K."/>
            <person name="Jackson S.A."/>
            <person name="Wang J."/>
            <person name="Cook D.R."/>
        </authorList>
    </citation>
    <scope>NUCLEOTIDE SEQUENCE [LARGE SCALE GENOMIC DNA]</scope>
    <source>
        <strain evidence="1">cv. CDC Frontier</strain>
    </source>
</reference>
<name>A0A3Q7XL97_CICAR</name>
<reference evidence="2" key="2">
    <citation type="submission" date="2025-08" db="UniProtKB">
        <authorList>
            <consortium name="RefSeq"/>
        </authorList>
    </citation>
    <scope>IDENTIFICATION</scope>
    <source>
        <tissue evidence="2">Etiolated seedlings</tissue>
    </source>
</reference>
<organism evidence="1 2">
    <name type="scientific">Cicer arietinum</name>
    <name type="common">Chickpea</name>
    <name type="synonym">Garbanzo</name>
    <dbReference type="NCBI Taxonomy" id="3827"/>
    <lineage>
        <taxon>Eukaryota</taxon>
        <taxon>Viridiplantae</taxon>
        <taxon>Streptophyta</taxon>
        <taxon>Embryophyta</taxon>
        <taxon>Tracheophyta</taxon>
        <taxon>Spermatophyta</taxon>
        <taxon>Magnoliopsida</taxon>
        <taxon>eudicotyledons</taxon>
        <taxon>Gunneridae</taxon>
        <taxon>Pentapetalae</taxon>
        <taxon>rosids</taxon>
        <taxon>fabids</taxon>
        <taxon>Fabales</taxon>
        <taxon>Fabaceae</taxon>
        <taxon>Papilionoideae</taxon>
        <taxon>50 kb inversion clade</taxon>
        <taxon>NPAAA clade</taxon>
        <taxon>Hologalegina</taxon>
        <taxon>IRL clade</taxon>
        <taxon>Cicereae</taxon>
        <taxon>Cicer</taxon>
    </lineage>
</organism>
<dbReference type="OrthoDB" id="17536at2759"/>
<accession>A0A3Q7XL97</accession>
<dbReference type="GeneID" id="101505075"/>
<evidence type="ECO:0000313" key="2">
    <source>
        <dbReference type="RefSeq" id="XP_027187373.1"/>
    </source>
</evidence>
<protein>
    <submittedName>
        <fullName evidence="2">Uncharacterized protein LOC101505075</fullName>
    </submittedName>
</protein>
<dbReference type="PANTHER" id="PTHR37227:SF2">
    <property type="entry name" value="OS01G0219000 PROTEIN"/>
    <property type="match status" value="1"/>
</dbReference>
<dbReference type="RefSeq" id="XP_027187373.1">
    <property type="nucleotide sequence ID" value="XM_027331572.1"/>
</dbReference>
<dbReference type="Proteomes" id="UP000087171">
    <property type="component" value="Chromosome Ca2"/>
</dbReference>
<dbReference type="PaxDb" id="3827-XP_004490317.1"/>
<evidence type="ECO:0000313" key="1">
    <source>
        <dbReference type="Proteomes" id="UP000087171"/>
    </source>
</evidence>